<evidence type="ECO:0000313" key="1">
    <source>
        <dbReference type="EMBL" id="GAA0728009.1"/>
    </source>
</evidence>
<proteinExistence type="predicted"/>
<dbReference type="InterPro" id="IPR058240">
    <property type="entry name" value="rSAM_sf"/>
</dbReference>
<name>A0ABN1J3Y3_9FLAO</name>
<protein>
    <recommendedName>
        <fullName evidence="3">SPASM domain peptide maturase, grasp-with-spasm system</fullName>
    </recommendedName>
</protein>
<sequence>MDLDRGAYIEIPNLLYDILKSVISKQSIQDIKSLFDHKHDDGIDQYFEYFVNNSYGFYTYNPVPFNPTETTFHSPYKIISSVITFDKSSRYDIADVLNQLDRLSCQLIQFRCYDYCSLDNLGKTLDSIKESSIRKVEIFIPHNIKYKELDLVKFVQKYPRTILIVFGAQEDKKVKVEKKSVKNLIYTSKKLSKDTKEAITLNSFTITHQMYYESLAYNTGLYRKVSIDTNGDIKNYISHDKVYGNVMKDSIETIIETDDFKQKYFISNNNIEKCKDCQFRHMCTSSSDITIKEQKFFKSDLCNFDPYSNTWN</sequence>
<dbReference type="InterPro" id="IPR013785">
    <property type="entry name" value="Aldolase_TIM"/>
</dbReference>
<dbReference type="EMBL" id="BAAAGE010000003">
    <property type="protein sequence ID" value="GAA0728009.1"/>
    <property type="molecule type" value="Genomic_DNA"/>
</dbReference>
<dbReference type="Gene3D" id="3.20.20.70">
    <property type="entry name" value="Aldolase class I"/>
    <property type="match status" value="1"/>
</dbReference>
<dbReference type="Proteomes" id="UP001501758">
    <property type="component" value="Unassembled WGS sequence"/>
</dbReference>
<dbReference type="SUPFAM" id="SSF102114">
    <property type="entry name" value="Radical SAM enzymes"/>
    <property type="match status" value="1"/>
</dbReference>
<evidence type="ECO:0008006" key="3">
    <source>
        <dbReference type="Google" id="ProtNLM"/>
    </source>
</evidence>
<keyword evidence="2" id="KW-1185">Reference proteome</keyword>
<evidence type="ECO:0000313" key="2">
    <source>
        <dbReference type="Proteomes" id="UP001501758"/>
    </source>
</evidence>
<gene>
    <name evidence="1" type="ORF">GCM10009430_36720</name>
</gene>
<comment type="caution">
    <text evidence="1">The sequence shown here is derived from an EMBL/GenBank/DDBJ whole genome shotgun (WGS) entry which is preliminary data.</text>
</comment>
<accession>A0ABN1J3Y3</accession>
<reference evidence="1 2" key="1">
    <citation type="journal article" date="2019" name="Int. J. Syst. Evol. Microbiol.">
        <title>The Global Catalogue of Microorganisms (GCM) 10K type strain sequencing project: providing services to taxonomists for standard genome sequencing and annotation.</title>
        <authorList>
            <consortium name="The Broad Institute Genomics Platform"/>
            <consortium name="The Broad Institute Genome Sequencing Center for Infectious Disease"/>
            <person name="Wu L."/>
            <person name="Ma J."/>
        </authorList>
    </citation>
    <scope>NUCLEOTIDE SEQUENCE [LARGE SCALE GENOMIC DNA]</scope>
    <source>
        <strain evidence="1 2">JCM 15974</strain>
    </source>
</reference>
<organism evidence="1 2">
    <name type="scientific">Aquimarina litoralis</name>
    <dbReference type="NCBI Taxonomy" id="584605"/>
    <lineage>
        <taxon>Bacteria</taxon>
        <taxon>Pseudomonadati</taxon>
        <taxon>Bacteroidota</taxon>
        <taxon>Flavobacteriia</taxon>
        <taxon>Flavobacteriales</taxon>
        <taxon>Flavobacteriaceae</taxon>
        <taxon>Aquimarina</taxon>
    </lineage>
</organism>